<dbReference type="NCBIfam" id="TIGR00671">
    <property type="entry name" value="baf"/>
    <property type="match status" value="1"/>
</dbReference>
<comment type="subunit">
    <text evidence="5 16">Homodimer.</text>
</comment>
<sequence>MILELDCGNSRIKWRLVNASLQPEHSGSLSWLEFQARALPEIFRQVSVARVRIGSVAAQDITQDLSGVLKALFAVEPEIAGVASPCAGIRCGYDDPQRLGVDRWLAVLAAVAEYPECDLLVVDAGSAITVDLVSPGLHRGGFIGPGLHMMRDALFSATAGVKVPSLAPDLPSSVASTTGAAVSGALRMMQLGFVEQCRLRFSPDAHIVLTGGDGQALLAELPGAVWRPALVLDGLRLALP</sequence>
<evidence type="ECO:0000256" key="4">
    <source>
        <dbReference type="ARBA" id="ARBA00005225"/>
    </source>
</evidence>
<evidence type="ECO:0000256" key="12">
    <source>
        <dbReference type="ARBA" id="ARBA00022958"/>
    </source>
</evidence>
<dbReference type="Proteomes" id="UP001595840">
    <property type="component" value="Unassembled WGS sequence"/>
</dbReference>
<comment type="similarity">
    <text evidence="14 16">Belongs to the type III pantothenate kinase family.</text>
</comment>
<dbReference type="EMBL" id="JBHSCX010000011">
    <property type="protein sequence ID" value="MFC4362827.1"/>
    <property type="molecule type" value="Genomic_DNA"/>
</dbReference>
<dbReference type="PANTHER" id="PTHR34265:SF1">
    <property type="entry name" value="TYPE III PANTOTHENATE KINASE"/>
    <property type="match status" value="1"/>
</dbReference>
<reference evidence="18" key="1">
    <citation type="journal article" date="2019" name="Int. J. Syst. Evol. Microbiol.">
        <title>The Global Catalogue of Microorganisms (GCM) 10K type strain sequencing project: providing services to taxonomists for standard genome sequencing and annotation.</title>
        <authorList>
            <consortium name="The Broad Institute Genomics Platform"/>
            <consortium name="The Broad Institute Genome Sequencing Center for Infectious Disease"/>
            <person name="Wu L."/>
            <person name="Ma J."/>
        </authorList>
    </citation>
    <scope>NUCLEOTIDE SEQUENCE [LARGE SCALE GENOMIC DNA]</scope>
    <source>
        <strain evidence="18">CECT 8570</strain>
    </source>
</reference>
<feature type="binding site" evidence="16">
    <location>
        <position position="126"/>
    </location>
    <ligand>
        <name>ATP</name>
        <dbReference type="ChEBI" id="CHEBI:30616"/>
    </ligand>
</feature>
<name>A0ABV8V4R1_9GAMM</name>
<evidence type="ECO:0000256" key="15">
    <source>
        <dbReference type="ARBA" id="ARBA00040883"/>
    </source>
</evidence>
<keyword evidence="7 16" id="KW-0963">Cytoplasm</keyword>
<evidence type="ECO:0000256" key="9">
    <source>
        <dbReference type="ARBA" id="ARBA00022741"/>
    </source>
</evidence>
<keyword evidence="9 16" id="KW-0547">Nucleotide-binding</keyword>
<comment type="caution">
    <text evidence="17">The sequence shown here is derived from an EMBL/GenBank/DDBJ whole genome shotgun (WGS) entry which is preliminary data.</text>
</comment>
<accession>A0ABV8V4R1</accession>
<evidence type="ECO:0000313" key="18">
    <source>
        <dbReference type="Proteomes" id="UP001595840"/>
    </source>
</evidence>
<evidence type="ECO:0000256" key="14">
    <source>
        <dbReference type="ARBA" id="ARBA00038036"/>
    </source>
</evidence>
<proteinExistence type="inferred from homology"/>
<keyword evidence="13 16" id="KW-0173">Coenzyme A biosynthesis</keyword>
<dbReference type="Pfam" id="PF03309">
    <property type="entry name" value="Pan_kinase"/>
    <property type="match status" value="1"/>
</dbReference>
<keyword evidence="10 16" id="KW-0418">Kinase</keyword>
<feature type="binding site" evidence="16">
    <location>
        <begin position="100"/>
        <end position="103"/>
    </location>
    <ligand>
        <name>substrate</name>
    </ligand>
</feature>
<dbReference type="InterPro" id="IPR043129">
    <property type="entry name" value="ATPase_NBD"/>
</dbReference>
<dbReference type="SUPFAM" id="SSF53067">
    <property type="entry name" value="Actin-like ATPase domain"/>
    <property type="match status" value="2"/>
</dbReference>
<keyword evidence="12 16" id="KW-0630">Potassium</keyword>
<feature type="binding site" evidence="16">
    <location>
        <position position="93"/>
    </location>
    <ligand>
        <name>substrate</name>
    </ligand>
</feature>
<comment type="catalytic activity">
    <reaction evidence="1 16">
        <text>(R)-pantothenate + ATP = (R)-4'-phosphopantothenate + ADP + H(+)</text>
        <dbReference type="Rhea" id="RHEA:16373"/>
        <dbReference type="ChEBI" id="CHEBI:10986"/>
        <dbReference type="ChEBI" id="CHEBI:15378"/>
        <dbReference type="ChEBI" id="CHEBI:29032"/>
        <dbReference type="ChEBI" id="CHEBI:30616"/>
        <dbReference type="ChEBI" id="CHEBI:456216"/>
        <dbReference type="EC" id="2.7.1.33"/>
    </reaction>
</comment>
<evidence type="ECO:0000256" key="8">
    <source>
        <dbReference type="ARBA" id="ARBA00022679"/>
    </source>
</evidence>
<dbReference type="Gene3D" id="3.30.420.40">
    <property type="match status" value="2"/>
</dbReference>
<keyword evidence="11 16" id="KW-0067">ATP-binding</keyword>
<evidence type="ECO:0000256" key="7">
    <source>
        <dbReference type="ARBA" id="ARBA00022490"/>
    </source>
</evidence>
<feature type="binding site" evidence="16">
    <location>
        <position position="178"/>
    </location>
    <ligand>
        <name>substrate</name>
    </ligand>
</feature>
<keyword evidence="16" id="KW-0479">Metal-binding</keyword>
<gene>
    <name evidence="16" type="primary">coaX</name>
    <name evidence="17" type="ORF">ACFOX3_10980</name>
</gene>
<comment type="cofactor">
    <cofactor evidence="16">
        <name>NH4(+)</name>
        <dbReference type="ChEBI" id="CHEBI:28938"/>
    </cofactor>
    <cofactor evidence="16">
        <name>K(+)</name>
        <dbReference type="ChEBI" id="CHEBI:29103"/>
    </cofactor>
    <text evidence="16">A monovalent cation. Ammonium or potassium.</text>
</comment>
<keyword evidence="18" id="KW-1185">Reference proteome</keyword>
<evidence type="ECO:0000256" key="11">
    <source>
        <dbReference type="ARBA" id="ARBA00022840"/>
    </source>
</evidence>
<evidence type="ECO:0000256" key="2">
    <source>
        <dbReference type="ARBA" id="ARBA00001958"/>
    </source>
</evidence>
<protein>
    <recommendedName>
        <fullName evidence="15 16">Type III pantothenate kinase</fullName>
        <ecNumber evidence="6 16">2.7.1.33</ecNumber>
    </recommendedName>
    <alternativeName>
        <fullName evidence="16">PanK-III</fullName>
    </alternativeName>
    <alternativeName>
        <fullName evidence="16">Pantothenic acid kinase</fullName>
    </alternativeName>
</protein>
<dbReference type="EC" id="2.7.1.33" evidence="6 16"/>
<evidence type="ECO:0000256" key="3">
    <source>
        <dbReference type="ARBA" id="ARBA00004496"/>
    </source>
</evidence>
<evidence type="ECO:0000256" key="6">
    <source>
        <dbReference type="ARBA" id="ARBA00012102"/>
    </source>
</evidence>
<dbReference type="InterPro" id="IPR004619">
    <property type="entry name" value="Type_III_PanK"/>
</dbReference>
<evidence type="ECO:0000256" key="5">
    <source>
        <dbReference type="ARBA" id="ARBA00011738"/>
    </source>
</evidence>
<dbReference type="GO" id="GO:0004594">
    <property type="term" value="F:pantothenate kinase activity"/>
    <property type="evidence" value="ECO:0007669"/>
    <property type="project" value="UniProtKB-EC"/>
</dbReference>
<dbReference type="HAMAP" id="MF_01274">
    <property type="entry name" value="Pantothen_kinase_3"/>
    <property type="match status" value="1"/>
</dbReference>
<comment type="subcellular location">
    <subcellularLocation>
        <location evidence="3 16">Cytoplasm</location>
    </subcellularLocation>
</comment>
<dbReference type="RefSeq" id="WP_290260714.1">
    <property type="nucleotide sequence ID" value="NZ_JAUFQG010000004.1"/>
</dbReference>
<feature type="active site" description="Proton acceptor" evidence="16">
    <location>
        <position position="102"/>
    </location>
</feature>
<dbReference type="PANTHER" id="PTHR34265">
    <property type="entry name" value="TYPE III PANTOTHENATE KINASE"/>
    <property type="match status" value="1"/>
</dbReference>
<evidence type="ECO:0000256" key="1">
    <source>
        <dbReference type="ARBA" id="ARBA00001206"/>
    </source>
</evidence>
<evidence type="ECO:0000256" key="16">
    <source>
        <dbReference type="HAMAP-Rule" id="MF_01274"/>
    </source>
</evidence>
<keyword evidence="8 16" id="KW-0808">Transferase</keyword>
<dbReference type="CDD" id="cd24015">
    <property type="entry name" value="ASKHA_NBD_PanK-III"/>
    <property type="match status" value="1"/>
</dbReference>
<feature type="binding site" evidence="16">
    <location>
        <position position="123"/>
    </location>
    <ligand>
        <name>K(+)</name>
        <dbReference type="ChEBI" id="CHEBI:29103"/>
    </ligand>
</feature>
<evidence type="ECO:0000313" key="17">
    <source>
        <dbReference type="EMBL" id="MFC4362827.1"/>
    </source>
</evidence>
<comment type="pathway">
    <text evidence="4 16">Cofactor biosynthesis; coenzyme A biosynthesis; CoA from (R)-pantothenate: step 1/5.</text>
</comment>
<comment type="function">
    <text evidence="16">Catalyzes the phosphorylation of pantothenate (Pan), the first step in CoA biosynthesis.</text>
</comment>
<evidence type="ECO:0000256" key="13">
    <source>
        <dbReference type="ARBA" id="ARBA00022993"/>
    </source>
</evidence>
<feature type="binding site" evidence="16">
    <location>
        <begin position="6"/>
        <end position="13"/>
    </location>
    <ligand>
        <name>ATP</name>
        <dbReference type="ChEBI" id="CHEBI:30616"/>
    </ligand>
</feature>
<comment type="cofactor">
    <cofactor evidence="2">
        <name>K(+)</name>
        <dbReference type="ChEBI" id="CHEBI:29103"/>
    </cofactor>
</comment>
<organism evidence="17 18">
    <name type="scientific">Simiduia curdlanivorans</name>
    <dbReference type="NCBI Taxonomy" id="1492769"/>
    <lineage>
        <taxon>Bacteria</taxon>
        <taxon>Pseudomonadati</taxon>
        <taxon>Pseudomonadota</taxon>
        <taxon>Gammaproteobacteria</taxon>
        <taxon>Cellvibrionales</taxon>
        <taxon>Cellvibrionaceae</taxon>
        <taxon>Simiduia</taxon>
    </lineage>
</organism>
<evidence type="ECO:0000256" key="10">
    <source>
        <dbReference type="ARBA" id="ARBA00022777"/>
    </source>
</evidence>